<evidence type="ECO:0000313" key="8">
    <source>
        <dbReference type="Proteomes" id="UP001309876"/>
    </source>
</evidence>
<protein>
    <recommendedName>
        <fullName evidence="6">Histone deacetylase domain-containing protein</fullName>
    </recommendedName>
</protein>
<comment type="caution">
    <text evidence="7">The sequence shown here is derived from an EMBL/GenBank/DDBJ whole genome shotgun (WGS) entry which is preliminary data.</text>
</comment>
<evidence type="ECO:0000256" key="1">
    <source>
        <dbReference type="ARBA" id="ARBA00001947"/>
    </source>
</evidence>
<reference evidence="7 8" key="1">
    <citation type="submission" date="2023-08" db="EMBL/GenBank/DDBJ databases">
        <title>Black Yeasts Isolated from many extreme environments.</title>
        <authorList>
            <person name="Coleine C."/>
            <person name="Stajich J.E."/>
            <person name="Selbmann L."/>
        </authorList>
    </citation>
    <scope>NUCLEOTIDE SEQUENCE [LARGE SCALE GENOMIC DNA]</scope>
    <source>
        <strain evidence="7 8">CCFEE 5910</strain>
    </source>
</reference>
<dbReference type="AlphaFoldDB" id="A0AAN7T7A4"/>
<dbReference type="GO" id="GO:0046872">
    <property type="term" value="F:metal ion binding"/>
    <property type="evidence" value="ECO:0007669"/>
    <property type="project" value="UniProtKB-KW"/>
</dbReference>
<evidence type="ECO:0000256" key="2">
    <source>
        <dbReference type="ARBA" id="ARBA00005947"/>
    </source>
</evidence>
<evidence type="ECO:0000259" key="6">
    <source>
        <dbReference type="Pfam" id="PF00850"/>
    </source>
</evidence>
<name>A0AAN7T7A4_9EURO</name>
<gene>
    <name evidence="7" type="ORF">LTR05_000386</name>
</gene>
<dbReference type="GO" id="GO:0016787">
    <property type="term" value="F:hydrolase activity"/>
    <property type="evidence" value="ECO:0007669"/>
    <property type="project" value="UniProtKB-KW"/>
</dbReference>
<proteinExistence type="inferred from homology"/>
<sequence length="390" mass="43016">MLILHDETTLLHDTVELLGAKLIPAQESPARIKAIVDAVKHSGNHELRTISASEEDQKTTIALAKANHKPEYIEHIQNVFSQWLKEGLVEAHESVLPECFRLQNVANAKLRPPKDIYARAGYYAFDMSTGISKNSWQSIVASANLAVQAALLMAEAPTNSKNPFQQNSPKLKSVLALCRPPGHHCTGSQAGGYCYLNNIAITITTFRQFTHSQRLRRPSNPNFASVSTLKFAILDLDFHHGNGTQEQFYMDPTVFYTSIHGQDEFPYYTGAASEQGPSNSPAFGTNLNLPLKTGSSFEEYLAKLHIALSAIQQFGADHLLVSLGFDTFHTDPLGKFQIETQDYKVMAKTVRAMLKNLPAVILLEGGYVVDRLGENLLSFLAGWEEAEGAS</sequence>
<dbReference type="SUPFAM" id="SSF52768">
    <property type="entry name" value="Arginase/deacetylase"/>
    <property type="match status" value="1"/>
</dbReference>
<dbReference type="InterPro" id="IPR000286">
    <property type="entry name" value="HDACs"/>
</dbReference>
<dbReference type="EMBL" id="JAVRRJ010000001">
    <property type="protein sequence ID" value="KAK5090216.1"/>
    <property type="molecule type" value="Genomic_DNA"/>
</dbReference>
<evidence type="ECO:0000313" key="7">
    <source>
        <dbReference type="EMBL" id="KAK5090216.1"/>
    </source>
</evidence>
<dbReference type="PANTHER" id="PTHR10625:SF17">
    <property type="entry name" value="HISTONE DEACETYLASE 8"/>
    <property type="match status" value="1"/>
</dbReference>
<dbReference type="InterPro" id="IPR023696">
    <property type="entry name" value="Ureohydrolase_dom_sf"/>
</dbReference>
<organism evidence="7 8">
    <name type="scientific">Lithohypha guttulata</name>
    <dbReference type="NCBI Taxonomy" id="1690604"/>
    <lineage>
        <taxon>Eukaryota</taxon>
        <taxon>Fungi</taxon>
        <taxon>Dikarya</taxon>
        <taxon>Ascomycota</taxon>
        <taxon>Pezizomycotina</taxon>
        <taxon>Eurotiomycetes</taxon>
        <taxon>Chaetothyriomycetidae</taxon>
        <taxon>Chaetothyriales</taxon>
        <taxon>Trichomeriaceae</taxon>
        <taxon>Lithohypha</taxon>
    </lineage>
</organism>
<dbReference type="PRINTS" id="PR01270">
    <property type="entry name" value="HDASUPER"/>
</dbReference>
<evidence type="ECO:0000256" key="3">
    <source>
        <dbReference type="ARBA" id="ARBA00022723"/>
    </source>
</evidence>
<dbReference type="Pfam" id="PF00850">
    <property type="entry name" value="Hist_deacetyl"/>
    <property type="match status" value="1"/>
</dbReference>
<comment type="similarity">
    <text evidence="2">Belongs to the histone deacetylase family.</text>
</comment>
<keyword evidence="4" id="KW-0378">Hydrolase</keyword>
<accession>A0AAN7T7A4</accession>
<dbReference type="InterPro" id="IPR023801">
    <property type="entry name" value="His_deacetylse_dom"/>
</dbReference>
<dbReference type="PANTHER" id="PTHR10625">
    <property type="entry name" value="HISTONE DEACETYLASE HDAC1-RELATED"/>
    <property type="match status" value="1"/>
</dbReference>
<evidence type="ECO:0000256" key="5">
    <source>
        <dbReference type="ARBA" id="ARBA00022833"/>
    </source>
</evidence>
<dbReference type="Proteomes" id="UP001309876">
    <property type="component" value="Unassembled WGS sequence"/>
</dbReference>
<comment type="cofactor">
    <cofactor evidence="1">
        <name>Zn(2+)</name>
        <dbReference type="ChEBI" id="CHEBI:29105"/>
    </cofactor>
</comment>
<feature type="domain" description="Histone deacetylase" evidence="6">
    <location>
        <begin position="26"/>
        <end position="380"/>
    </location>
</feature>
<evidence type="ECO:0000256" key="4">
    <source>
        <dbReference type="ARBA" id="ARBA00022801"/>
    </source>
</evidence>
<dbReference type="GO" id="GO:0040029">
    <property type="term" value="P:epigenetic regulation of gene expression"/>
    <property type="evidence" value="ECO:0007669"/>
    <property type="project" value="TreeGrafter"/>
</dbReference>
<dbReference type="Gene3D" id="3.40.800.20">
    <property type="entry name" value="Histone deacetylase domain"/>
    <property type="match status" value="1"/>
</dbReference>
<keyword evidence="8" id="KW-1185">Reference proteome</keyword>
<dbReference type="GO" id="GO:0004407">
    <property type="term" value="F:histone deacetylase activity"/>
    <property type="evidence" value="ECO:0007669"/>
    <property type="project" value="TreeGrafter"/>
</dbReference>
<dbReference type="InterPro" id="IPR037138">
    <property type="entry name" value="His_deacetylse_dom_sf"/>
</dbReference>
<keyword evidence="5" id="KW-0862">Zinc</keyword>
<keyword evidence="3" id="KW-0479">Metal-binding</keyword>